<evidence type="ECO:0000256" key="2">
    <source>
        <dbReference type="ARBA" id="ARBA00008444"/>
    </source>
</evidence>
<sequence length="330" mass="36124">MIARANEVKAEMDTLTLMEREMERLALVDGDLEMSQEDMNRWRREQDTIAHEIDSMNAEVQRLKETLESYDRDHSVLKKQLQSLEAETSELDNEEEQFWHRYEALQSETEQLASDEARVREQIENEKILLESLQASDAFLDAFCIEEDASGMGTINDLRLASMPITQTGHPGQDHSRDPCPWVILNDFGGAFAMGCIGGTIWHGIKGARNSPRGERFLGSVSAIKARAPVLGGNFGVWGGLFTSFDCTVKSVRQKEDPWNAIIAGFFTGSSLAIRGGPKTAFGAGVMCGILLGVFEGVGVLMQRLLAEGNKPVAPIIPDAPGAPAGGPAK</sequence>
<keyword evidence="14" id="KW-1185">Reference proteome</keyword>
<comment type="subcellular location">
    <subcellularLocation>
        <location evidence="1">Mitochondrion inner membrane</location>
        <topology evidence="1">Multi-pass membrane protein</topology>
    </subcellularLocation>
</comment>
<dbReference type="Gene3D" id="6.10.250.3110">
    <property type="match status" value="1"/>
</dbReference>
<evidence type="ECO:0000256" key="8">
    <source>
        <dbReference type="ARBA" id="ARBA00023010"/>
    </source>
</evidence>
<evidence type="ECO:0000256" key="7">
    <source>
        <dbReference type="ARBA" id="ARBA00022989"/>
    </source>
</evidence>
<proteinExistence type="inferred from homology"/>
<feature type="transmembrane region" description="Helical" evidence="12">
    <location>
        <begin position="281"/>
        <end position="302"/>
    </location>
</feature>
<keyword evidence="3" id="KW-0813">Transport</keyword>
<keyword evidence="9" id="KW-0496">Mitochondrion</keyword>
<evidence type="ECO:0000256" key="4">
    <source>
        <dbReference type="ARBA" id="ARBA00022692"/>
    </source>
</evidence>
<feature type="coiled-coil region" evidence="11">
    <location>
        <begin position="53"/>
        <end position="136"/>
    </location>
</feature>
<evidence type="ECO:0000256" key="10">
    <source>
        <dbReference type="ARBA" id="ARBA00023136"/>
    </source>
</evidence>
<evidence type="ECO:0000313" key="13">
    <source>
        <dbReference type="EMBL" id="WFD22177.1"/>
    </source>
</evidence>
<keyword evidence="5" id="KW-0999">Mitochondrion inner membrane</keyword>
<dbReference type="AlphaFoldDB" id="A0AAF0IYG5"/>
<keyword evidence="10 12" id="KW-0472">Membrane</keyword>
<evidence type="ECO:0000256" key="1">
    <source>
        <dbReference type="ARBA" id="ARBA00004448"/>
    </source>
</evidence>
<dbReference type="EMBL" id="CP119901">
    <property type="protein sequence ID" value="WFD22177.1"/>
    <property type="molecule type" value="Genomic_DNA"/>
</dbReference>
<dbReference type="Proteomes" id="UP001214415">
    <property type="component" value="Chromosome 2"/>
</dbReference>
<dbReference type="Pfam" id="PF02466">
    <property type="entry name" value="Tim17"/>
    <property type="match status" value="1"/>
</dbReference>
<dbReference type="GO" id="GO:0005744">
    <property type="term" value="C:TIM23 mitochondrial import inner membrane translocase complex"/>
    <property type="evidence" value="ECO:0007669"/>
    <property type="project" value="TreeGrafter"/>
</dbReference>
<gene>
    <name evidence="13" type="primary">TIM17</name>
    <name evidence="13" type="ORF">MEQU1_000839</name>
</gene>
<evidence type="ECO:0000256" key="5">
    <source>
        <dbReference type="ARBA" id="ARBA00022792"/>
    </source>
</evidence>
<protein>
    <submittedName>
        <fullName evidence="13">Translocase of the inner membrane</fullName>
    </submittedName>
</protein>
<dbReference type="GO" id="GO:0030150">
    <property type="term" value="P:protein import into mitochondrial matrix"/>
    <property type="evidence" value="ECO:0007669"/>
    <property type="project" value="TreeGrafter"/>
</dbReference>
<keyword evidence="4 12" id="KW-0812">Transmembrane</keyword>
<evidence type="ECO:0000256" key="6">
    <source>
        <dbReference type="ARBA" id="ARBA00022927"/>
    </source>
</evidence>
<keyword evidence="7 12" id="KW-1133">Transmembrane helix</keyword>
<name>A0AAF0IYG5_9BASI</name>
<dbReference type="GO" id="GO:0008320">
    <property type="term" value="F:protein transmembrane transporter activity"/>
    <property type="evidence" value="ECO:0007669"/>
    <property type="project" value="TreeGrafter"/>
</dbReference>
<dbReference type="PANTHER" id="PTHR10485:SF0">
    <property type="entry name" value="AT05822P-RELATED"/>
    <property type="match status" value="1"/>
</dbReference>
<evidence type="ECO:0000313" key="14">
    <source>
        <dbReference type="Proteomes" id="UP001214415"/>
    </source>
</evidence>
<keyword evidence="6" id="KW-0653">Protein transport</keyword>
<evidence type="ECO:0000256" key="3">
    <source>
        <dbReference type="ARBA" id="ARBA00022448"/>
    </source>
</evidence>
<evidence type="ECO:0000256" key="11">
    <source>
        <dbReference type="SAM" id="Coils"/>
    </source>
</evidence>
<evidence type="ECO:0000256" key="9">
    <source>
        <dbReference type="ARBA" id="ARBA00023128"/>
    </source>
</evidence>
<evidence type="ECO:0000256" key="12">
    <source>
        <dbReference type="SAM" id="Phobius"/>
    </source>
</evidence>
<comment type="similarity">
    <text evidence="2">Belongs to the Tim17/Tim22/Tim23 family.</text>
</comment>
<reference evidence="13" key="1">
    <citation type="submission" date="2023-03" db="EMBL/GenBank/DDBJ databases">
        <title>Mating type loci evolution in Malassezia.</title>
        <authorList>
            <person name="Coelho M.A."/>
        </authorList>
    </citation>
    <scope>NUCLEOTIDE SEQUENCE</scope>
    <source>
        <strain evidence="13">CBS 12830</strain>
    </source>
</reference>
<keyword evidence="11" id="KW-0175">Coiled coil</keyword>
<dbReference type="PANTHER" id="PTHR10485">
    <property type="entry name" value="MITOCHONDRIAL IMPORT INNER MEMBRANE TRANSLOCASE SUBUNIT TIM-17"/>
    <property type="match status" value="1"/>
</dbReference>
<accession>A0AAF0IYG5</accession>
<keyword evidence="8" id="KW-0811">Translocation</keyword>
<organism evidence="13 14">
    <name type="scientific">Malassezia equina</name>
    <dbReference type="NCBI Taxonomy" id="1381935"/>
    <lineage>
        <taxon>Eukaryota</taxon>
        <taxon>Fungi</taxon>
        <taxon>Dikarya</taxon>
        <taxon>Basidiomycota</taxon>
        <taxon>Ustilaginomycotina</taxon>
        <taxon>Malasseziomycetes</taxon>
        <taxon>Malasseziales</taxon>
        <taxon>Malasseziaceae</taxon>
        <taxon>Malassezia</taxon>
    </lineage>
</organism>